<keyword evidence="3" id="KW-1185">Reference proteome</keyword>
<evidence type="ECO:0000313" key="2">
    <source>
        <dbReference type="EMBL" id="MDC8787073.1"/>
    </source>
</evidence>
<dbReference type="InterPro" id="IPR037053">
    <property type="entry name" value="Phage_tail_collar_dom_sf"/>
</dbReference>
<dbReference type="RefSeq" id="WP_273598213.1">
    <property type="nucleotide sequence ID" value="NZ_JAQQXS010000020.1"/>
</dbReference>
<sequence length="170" mass="17586">MGTPYLGEIRLMSFAYAPRGWAQCNGQLLPINQYQALFALLGTYYGGNGQSNFALPNLQGRTPLHVGPTTVQGQSGGAENVTLLQAHLPVHSHGLSGTSDLANASAPGLAVPAAKGRGGVNHYAGAGSVNASLDASSVSLVGGNQPHSNMQPYLVMNYVIALQGIFPSRN</sequence>
<dbReference type="Pfam" id="PF07484">
    <property type="entry name" value="Collar"/>
    <property type="match status" value="1"/>
</dbReference>
<dbReference type="Proteomes" id="UP001219862">
    <property type="component" value="Unassembled WGS sequence"/>
</dbReference>
<organism evidence="2 3">
    <name type="scientific">Roseateles koreensis</name>
    <dbReference type="NCBI Taxonomy" id="2987526"/>
    <lineage>
        <taxon>Bacteria</taxon>
        <taxon>Pseudomonadati</taxon>
        <taxon>Pseudomonadota</taxon>
        <taxon>Betaproteobacteria</taxon>
        <taxon>Burkholderiales</taxon>
        <taxon>Sphaerotilaceae</taxon>
        <taxon>Roseateles</taxon>
    </lineage>
</organism>
<name>A0ABT5KXJ7_9BURK</name>
<dbReference type="SUPFAM" id="SSF88874">
    <property type="entry name" value="Receptor-binding domain of short tail fibre protein gp12"/>
    <property type="match status" value="1"/>
</dbReference>
<feature type="domain" description="Phage tail collar" evidence="1">
    <location>
        <begin position="7"/>
        <end position="63"/>
    </location>
</feature>
<dbReference type="Gene3D" id="3.90.1340.10">
    <property type="entry name" value="Phage tail collar domain"/>
    <property type="match status" value="1"/>
</dbReference>
<proteinExistence type="predicted"/>
<protein>
    <submittedName>
        <fullName evidence="2">Tail fiber protein</fullName>
    </submittedName>
</protein>
<evidence type="ECO:0000259" key="1">
    <source>
        <dbReference type="Pfam" id="PF07484"/>
    </source>
</evidence>
<gene>
    <name evidence="2" type="ORF">PRZ01_17925</name>
</gene>
<evidence type="ECO:0000313" key="3">
    <source>
        <dbReference type="Proteomes" id="UP001219862"/>
    </source>
</evidence>
<accession>A0ABT5KXJ7</accession>
<dbReference type="EMBL" id="JAQQXS010000020">
    <property type="protein sequence ID" value="MDC8787073.1"/>
    <property type="molecule type" value="Genomic_DNA"/>
</dbReference>
<comment type="caution">
    <text evidence="2">The sequence shown here is derived from an EMBL/GenBank/DDBJ whole genome shotgun (WGS) entry which is preliminary data.</text>
</comment>
<reference evidence="2 3" key="1">
    <citation type="submission" date="2022-10" db="EMBL/GenBank/DDBJ databases">
        <title>paucibacter sp. hw8 Genome sequencing.</title>
        <authorList>
            <person name="Park S."/>
        </authorList>
    </citation>
    <scope>NUCLEOTIDE SEQUENCE [LARGE SCALE GENOMIC DNA]</scope>
    <source>
        <strain evidence="3">hw8</strain>
    </source>
</reference>
<dbReference type="InterPro" id="IPR011083">
    <property type="entry name" value="Phage_tail_collar_dom"/>
</dbReference>